<keyword evidence="3" id="KW-1185">Reference proteome</keyword>
<proteinExistence type="inferred from homology"/>
<evidence type="ECO:0000256" key="2">
    <source>
        <dbReference type="SAM" id="MobiDB-lite"/>
    </source>
</evidence>
<dbReference type="PANTHER" id="PTHR31516">
    <property type="entry name" value="STABILIZER OF AXONEMAL MICROTUBULES 2"/>
    <property type="match status" value="1"/>
</dbReference>
<accession>A0A915CZW5</accession>
<feature type="compositionally biased region" description="Basic and acidic residues" evidence="2">
    <location>
        <begin position="463"/>
        <end position="474"/>
    </location>
</feature>
<protein>
    <submittedName>
        <fullName evidence="4">Uncharacterized protein</fullName>
    </submittedName>
</protein>
<feature type="compositionally biased region" description="Basic and acidic residues" evidence="2">
    <location>
        <begin position="210"/>
        <end position="220"/>
    </location>
</feature>
<comment type="similarity">
    <text evidence="1">Belongs to the FAM154 family.</text>
</comment>
<sequence length="890" mass="100448">MKMMFAQVKAEQLLLQPHSVVQSKSTPALRLHNQARVDKTGKWFKDMDPSVSVKYARADAINVHMTEMRAKLSSEMVVLMNTTERNLRSGEISIDNFGPDGRPKSSDGPSTQANGYALNKGHNSDYDLKQNAIDTKQRFVTSAAFKKRGQNSQIQFGRGEAPVLTTTYANSTDQMSNQKYERAQPIRPSNKSEIFASGGNNSGISVNRSEYGEKRAERQMPKRPQTSDLWKNTGKIDSTSVSKSEYVAKQGDRYEVNRRAREGGVFEPNSNGTALYRETSNLSDYGPKIAERNQATRPTDSNIFKNGGAFDSTTVNRSEYSGKKGDRYEAKKHASSDIWKTDGPLESSTVNRNDYSHTKGDRYEMKKNRDSDLLKNSGAFARESTNMSEYQAKKGERNPIKRPETSEIWKMNGKVESSTVNKHDYAGAANAGRGERYQSKRPPTSDLWKKEGQMESTTINRQDYSHTKGERFEARRPQDSNLLKEGTGICCGQAKNSELFDTDTANLGPSSTISQQEYVVKKGERAEYQAKKGDRYDLERPQASEMWKKEGTMDSISVNRAEYGEKKGERPVIRVPKDSGILNSEGKFEGETVSSQEYQSKLGERHEAKKHGSSDIWKTDGVMDATSVHRQDFAHKEGDRYQTTRPQDSDIFKSDSKFDNETHASMEFRPKKAERYDSKRAEDSTIWKREGLMDQNTVSMDEYTQKVAEHSDLYHPLNSLHVGVGASEGVSVSHGDFQQKQGDRYSPIRGAHRSDLTIGDSDALFMSRSMTQDDFGMKNVERMQPIRHDSQLRVDPNVYHSVYHEHFQSSPGVYSEHTKAVRPSTALRLGGDLDMTTGYQMDFHNKMEPCVAGELIESVKKNHANTAHFDFEKETARGHHYYKPKEETAA</sequence>
<evidence type="ECO:0000313" key="4">
    <source>
        <dbReference type="WBParaSite" id="jg13919"/>
    </source>
</evidence>
<dbReference type="InterPro" id="IPR033336">
    <property type="entry name" value="SAXO1/2"/>
</dbReference>
<organism evidence="3 4">
    <name type="scientific">Ditylenchus dipsaci</name>
    <dbReference type="NCBI Taxonomy" id="166011"/>
    <lineage>
        <taxon>Eukaryota</taxon>
        <taxon>Metazoa</taxon>
        <taxon>Ecdysozoa</taxon>
        <taxon>Nematoda</taxon>
        <taxon>Chromadorea</taxon>
        <taxon>Rhabditida</taxon>
        <taxon>Tylenchina</taxon>
        <taxon>Tylenchomorpha</taxon>
        <taxon>Sphaerularioidea</taxon>
        <taxon>Anguinidae</taxon>
        <taxon>Anguininae</taxon>
        <taxon>Ditylenchus</taxon>
    </lineage>
</organism>
<feature type="compositionally biased region" description="Polar residues" evidence="2">
    <location>
        <begin position="187"/>
        <end position="208"/>
    </location>
</feature>
<feature type="region of interest" description="Disordered" evidence="2">
    <location>
        <begin position="183"/>
        <end position="235"/>
    </location>
</feature>
<dbReference type="AlphaFoldDB" id="A0A915CZW5"/>
<dbReference type="GO" id="GO:0005879">
    <property type="term" value="C:axonemal microtubule"/>
    <property type="evidence" value="ECO:0007669"/>
    <property type="project" value="TreeGrafter"/>
</dbReference>
<dbReference type="GO" id="GO:0005814">
    <property type="term" value="C:centriole"/>
    <property type="evidence" value="ECO:0007669"/>
    <property type="project" value="TreeGrafter"/>
</dbReference>
<dbReference type="GO" id="GO:0036126">
    <property type="term" value="C:sperm flagellum"/>
    <property type="evidence" value="ECO:0007669"/>
    <property type="project" value="TreeGrafter"/>
</dbReference>
<feature type="compositionally biased region" description="Basic and acidic residues" evidence="2">
    <location>
        <begin position="602"/>
        <end position="613"/>
    </location>
</feature>
<dbReference type="WBParaSite" id="jg13919">
    <property type="protein sequence ID" value="jg13919"/>
    <property type="gene ID" value="jg13919"/>
</dbReference>
<feature type="compositionally biased region" description="Polar residues" evidence="2">
    <location>
        <begin position="224"/>
        <end position="235"/>
    </location>
</feature>
<evidence type="ECO:0000313" key="3">
    <source>
        <dbReference type="Proteomes" id="UP000887574"/>
    </source>
</evidence>
<dbReference type="GO" id="GO:0036064">
    <property type="term" value="C:ciliary basal body"/>
    <property type="evidence" value="ECO:0007669"/>
    <property type="project" value="TreeGrafter"/>
</dbReference>
<dbReference type="Proteomes" id="UP000887574">
    <property type="component" value="Unplaced"/>
</dbReference>
<name>A0A915CZW5_9BILA</name>
<feature type="region of interest" description="Disordered" evidence="2">
    <location>
        <begin position="90"/>
        <end position="123"/>
    </location>
</feature>
<feature type="region of interest" description="Disordered" evidence="2">
    <location>
        <begin position="298"/>
        <end position="321"/>
    </location>
</feature>
<evidence type="ECO:0000256" key="1">
    <source>
        <dbReference type="ARBA" id="ARBA00008738"/>
    </source>
</evidence>
<reference evidence="4" key="1">
    <citation type="submission" date="2022-11" db="UniProtKB">
        <authorList>
            <consortium name="WormBaseParasite"/>
        </authorList>
    </citation>
    <scope>IDENTIFICATION</scope>
</reference>
<dbReference type="GO" id="GO:0008017">
    <property type="term" value="F:microtubule binding"/>
    <property type="evidence" value="ECO:0007669"/>
    <property type="project" value="InterPro"/>
</dbReference>
<feature type="region of interest" description="Disordered" evidence="2">
    <location>
        <begin position="428"/>
        <end position="474"/>
    </location>
</feature>
<feature type="region of interest" description="Disordered" evidence="2">
    <location>
        <begin position="576"/>
        <end position="616"/>
    </location>
</feature>
<dbReference type="PANTHER" id="PTHR31516:SF17">
    <property type="entry name" value="STABILIZER OF AXONEMAL MICROTUBULES 2"/>
    <property type="match status" value="1"/>
</dbReference>